<sequence length="73" mass="7942">MGDLLGSPRVAPLFSCDHTSTNAPDPIRSRFSRCSRGGIHIVVDRATLDRCDHTSTNAPDPIRTPQLSVLGRE</sequence>
<dbReference type="AlphaFoldDB" id="A0A371HRV5"/>
<evidence type="ECO:0000313" key="3">
    <source>
        <dbReference type="Proteomes" id="UP000257109"/>
    </source>
</evidence>
<dbReference type="OrthoDB" id="1746841at2759"/>
<organism evidence="2 3">
    <name type="scientific">Mucuna pruriens</name>
    <name type="common">Velvet bean</name>
    <name type="synonym">Dolichos pruriens</name>
    <dbReference type="NCBI Taxonomy" id="157652"/>
    <lineage>
        <taxon>Eukaryota</taxon>
        <taxon>Viridiplantae</taxon>
        <taxon>Streptophyta</taxon>
        <taxon>Embryophyta</taxon>
        <taxon>Tracheophyta</taxon>
        <taxon>Spermatophyta</taxon>
        <taxon>Magnoliopsida</taxon>
        <taxon>eudicotyledons</taxon>
        <taxon>Gunneridae</taxon>
        <taxon>Pentapetalae</taxon>
        <taxon>rosids</taxon>
        <taxon>fabids</taxon>
        <taxon>Fabales</taxon>
        <taxon>Fabaceae</taxon>
        <taxon>Papilionoideae</taxon>
        <taxon>50 kb inversion clade</taxon>
        <taxon>NPAAA clade</taxon>
        <taxon>indigoferoid/millettioid clade</taxon>
        <taxon>Phaseoleae</taxon>
        <taxon>Mucuna</taxon>
    </lineage>
</organism>
<dbReference type="Proteomes" id="UP000257109">
    <property type="component" value="Unassembled WGS sequence"/>
</dbReference>
<feature type="non-terminal residue" evidence="2">
    <location>
        <position position="1"/>
    </location>
</feature>
<keyword evidence="3" id="KW-1185">Reference proteome</keyword>
<gene>
    <name evidence="2" type="ORF">CR513_10616</name>
</gene>
<feature type="region of interest" description="Disordered" evidence="1">
    <location>
        <begin position="52"/>
        <end position="73"/>
    </location>
</feature>
<evidence type="ECO:0000256" key="1">
    <source>
        <dbReference type="SAM" id="MobiDB-lite"/>
    </source>
</evidence>
<protein>
    <submittedName>
        <fullName evidence="2">Uncharacterized protein</fullName>
    </submittedName>
</protein>
<dbReference type="EMBL" id="QJKJ01001857">
    <property type="protein sequence ID" value="RDY05540.1"/>
    <property type="molecule type" value="Genomic_DNA"/>
</dbReference>
<evidence type="ECO:0000313" key="2">
    <source>
        <dbReference type="EMBL" id="RDY05540.1"/>
    </source>
</evidence>
<name>A0A371HRV5_MUCPR</name>
<proteinExistence type="predicted"/>
<accession>A0A371HRV5</accession>
<reference evidence="2" key="1">
    <citation type="submission" date="2018-05" db="EMBL/GenBank/DDBJ databases">
        <title>Draft genome of Mucuna pruriens seed.</title>
        <authorList>
            <person name="Nnadi N.E."/>
            <person name="Vos R."/>
            <person name="Hasami M.H."/>
            <person name="Devisetty U.K."/>
            <person name="Aguiy J.C."/>
        </authorList>
    </citation>
    <scope>NUCLEOTIDE SEQUENCE [LARGE SCALE GENOMIC DNA]</scope>
    <source>
        <strain evidence="2">JCA_2017</strain>
    </source>
</reference>
<comment type="caution">
    <text evidence="2">The sequence shown here is derived from an EMBL/GenBank/DDBJ whole genome shotgun (WGS) entry which is preliminary data.</text>
</comment>